<evidence type="ECO:0000313" key="2">
    <source>
        <dbReference type="EMBL" id="KAK3351548.1"/>
    </source>
</evidence>
<comment type="caution">
    <text evidence="2">The sequence shown here is derived from an EMBL/GenBank/DDBJ whole genome shotgun (WGS) entry which is preliminary data.</text>
</comment>
<gene>
    <name evidence="2" type="ORF">B0H65DRAFT_125029</name>
</gene>
<dbReference type="EMBL" id="JAUEPP010000002">
    <property type="protein sequence ID" value="KAK3351548.1"/>
    <property type="molecule type" value="Genomic_DNA"/>
</dbReference>
<sequence length="146" mass="16382">MIPRTAAGSALRTLTRATTQNTKPLPRTYLQVQSQLRHYSSSSSNPPSATGVFYKTFTRPVAKCLLTALFVYQVVYWGWSKLEVDEIKEERQAEITKLEAQVRALQLQREKEKEKEAEAEAEAAAAAASSTEASSDSQKKKGWGWW</sequence>
<keyword evidence="3" id="KW-1185">Reference proteome</keyword>
<dbReference type="AlphaFoldDB" id="A0AAE0MUI1"/>
<evidence type="ECO:0000256" key="1">
    <source>
        <dbReference type="SAM" id="MobiDB-lite"/>
    </source>
</evidence>
<protein>
    <submittedName>
        <fullName evidence="2">Uncharacterized protein</fullName>
    </submittedName>
</protein>
<dbReference type="RefSeq" id="XP_062684843.1">
    <property type="nucleotide sequence ID" value="XM_062820728.1"/>
</dbReference>
<feature type="compositionally biased region" description="Low complexity" evidence="1">
    <location>
        <begin position="122"/>
        <end position="135"/>
    </location>
</feature>
<accession>A0AAE0MUI1</accession>
<feature type="region of interest" description="Disordered" evidence="1">
    <location>
        <begin position="109"/>
        <end position="146"/>
    </location>
</feature>
<dbReference type="Proteomes" id="UP001278500">
    <property type="component" value="Unassembled WGS sequence"/>
</dbReference>
<evidence type="ECO:0000313" key="3">
    <source>
        <dbReference type="Proteomes" id="UP001278500"/>
    </source>
</evidence>
<proteinExistence type="predicted"/>
<reference evidence="2" key="2">
    <citation type="submission" date="2023-06" db="EMBL/GenBank/DDBJ databases">
        <authorList>
            <consortium name="Lawrence Berkeley National Laboratory"/>
            <person name="Haridas S."/>
            <person name="Hensen N."/>
            <person name="Bonometti L."/>
            <person name="Westerberg I."/>
            <person name="Brannstrom I.O."/>
            <person name="Guillou S."/>
            <person name="Cros-Aarteil S."/>
            <person name="Calhoun S."/>
            <person name="Kuo A."/>
            <person name="Mondo S."/>
            <person name="Pangilinan J."/>
            <person name="Riley R."/>
            <person name="Labutti K."/>
            <person name="Andreopoulos B."/>
            <person name="Lipzen A."/>
            <person name="Chen C."/>
            <person name="Yanf M."/>
            <person name="Daum C."/>
            <person name="Ng V."/>
            <person name="Clum A."/>
            <person name="Steindorff A."/>
            <person name="Ohm R."/>
            <person name="Martin F."/>
            <person name="Silar P."/>
            <person name="Natvig D."/>
            <person name="Lalanne C."/>
            <person name="Gautier V."/>
            <person name="Ament-Velasquez S.L."/>
            <person name="Kruys A."/>
            <person name="Hutchinson M.I."/>
            <person name="Powell A.J."/>
            <person name="Barry K."/>
            <person name="Miller A.N."/>
            <person name="Grigoriev I.V."/>
            <person name="Debuchy R."/>
            <person name="Gladieux P."/>
            <person name="Thoren M.H."/>
            <person name="Johannesson H."/>
        </authorList>
    </citation>
    <scope>NUCLEOTIDE SEQUENCE</scope>
    <source>
        <strain evidence="2">CBS 560.94</strain>
    </source>
</reference>
<organism evidence="2 3">
    <name type="scientific">Neurospora tetraspora</name>
    <dbReference type="NCBI Taxonomy" id="94610"/>
    <lineage>
        <taxon>Eukaryota</taxon>
        <taxon>Fungi</taxon>
        <taxon>Dikarya</taxon>
        <taxon>Ascomycota</taxon>
        <taxon>Pezizomycotina</taxon>
        <taxon>Sordariomycetes</taxon>
        <taxon>Sordariomycetidae</taxon>
        <taxon>Sordariales</taxon>
        <taxon>Sordariaceae</taxon>
        <taxon>Neurospora</taxon>
    </lineage>
</organism>
<feature type="compositionally biased region" description="Basic and acidic residues" evidence="1">
    <location>
        <begin position="109"/>
        <end position="118"/>
    </location>
</feature>
<reference evidence="2" key="1">
    <citation type="journal article" date="2023" name="Mol. Phylogenet. Evol.">
        <title>Genome-scale phylogeny and comparative genomics of the fungal order Sordariales.</title>
        <authorList>
            <person name="Hensen N."/>
            <person name="Bonometti L."/>
            <person name="Westerberg I."/>
            <person name="Brannstrom I.O."/>
            <person name="Guillou S."/>
            <person name="Cros-Aarteil S."/>
            <person name="Calhoun S."/>
            <person name="Haridas S."/>
            <person name="Kuo A."/>
            <person name="Mondo S."/>
            <person name="Pangilinan J."/>
            <person name="Riley R."/>
            <person name="LaButti K."/>
            <person name="Andreopoulos B."/>
            <person name="Lipzen A."/>
            <person name="Chen C."/>
            <person name="Yan M."/>
            <person name="Daum C."/>
            <person name="Ng V."/>
            <person name="Clum A."/>
            <person name="Steindorff A."/>
            <person name="Ohm R.A."/>
            <person name="Martin F."/>
            <person name="Silar P."/>
            <person name="Natvig D.O."/>
            <person name="Lalanne C."/>
            <person name="Gautier V."/>
            <person name="Ament-Velasquez S.L."/>
            <person name="Kruys A."/>
            <person name="Hutchinson M.I."/>
            <person name="Powell A.J."/>
            <person name="Barry K."/>
            <person name="Miller A.N."/>
            <person name="Grigoriev I.V."/>
            <person name="Debuchy R."/>
            <person name="Gladieux P."/>
            <person name="Hiltunen Thoren M."/>
            <person name="Johannesson H."/>
        </authorList>
    </citation>
    <scope>NUCLEOTIDE SEQUENCE</scope>
    <source>
        <strain evidence="2">CBS 560.94</strain>
    </source>
</reference>
<name>A0AAE0MUI1_9PEZI</name>
<dbReference type="GeneID" id="87857882"/>